<dbReference type="SMART" id="SM00831">
    <property type="entry name" value="Cation_ATPase_N"/>
    <property type="match status" value="1"/>
</dbReference>
<dbReference type="SUPFAM" id="SSF56784">
    <property type="entry name" value="HAD-like"/>
    <property type="match status" value="1"/>
</dbReference>
<evidence type="ECO:0000256" key="14">
    <source>
        <dbReference type="ARBA" id="ARBA00022989"/>
    </source>
</evidence>
<feature type="transmembrane region" description="Helical" evidence="18">
    <location>
        <begin position="749"/>
        <end position="775"/>
    </location>
</feature>
<dbReference type="GO" id="GO:0140352">
    <property type="term" value="P:export from cell"/>
    <property type="evidence" value="ECO:0007669"/>
    <property type="project" value="UniProtKB-ARBA"/>
</dbReference>
<keyword evidence="16 18" id="KW-0472">Membrane</keyword>
<feature type="transmembrane region" description="Helical" evidence="18">
    <location>
        <begin position="683"/>
        <end position="705"/>
    </location>
</feature>
<evidence type="ECO:0000256" key="17">
    <source>
        <dbReference type="ARBA" id="ARBA00048694"/>
    </source>
</evidence>
<dbReference type="NCBIfam" id="TIGR01494">
    <property type="entry name" value="ATPase_P-type"/>
    <property type="match status" value="3"/>
</dbReference>
<dbReference type="Gene3D" id="3.40.50.1000">
    <property type="entry name" value="HAD superfamily/HAD-like"/>
    <property type="match status" value="1"/>
</dbReference>
<dbReference type="InterPro" id="IPR006068">
    <property type="entry name" value="ATPase_P-typ_cation-transptr_C"/>
</dbReference>
<comment type="caution">
    <text evidence="20">The sequence shown here is derived from an EMBL/GenBank/DDBJ whole genome shotgun (WGS) entry which is preliminary data.</text>
</comment>
<dbReference type="PROSITE" id="PS00154">
    <property type="entry name" value="ATPASE_E1_E2"/>
    <property type="match status" value="1"/>
</dbReference>
<accession>A0A0R1K6W7</accession>
<dbReference type="Pfam" id="PF00690">
    <property type="entry name" value="Cation_ATPase_N"/>
    <property type="match status" value="1"/>
</dbReference>
<feature type="transmembrane region" description="Helical" evidence="18">
    <location>
        <begin position="860"/>
        <end position="880"/>
    </location>
</feature>
<dbReference type="InterPro" id="IPR023298">
    <property type="entry name" value="ATPase_P-typ_TM_dom_sf"/>
</dbReference>
<evidence type="ECO:0000256" key="16">
    <source>
        <dbReference type="ARBA" id="ARBA00023136"/>
    </source>
</evidence>
<dbReference type="SFLD" id="SFLDS00003">
    <property type="entry name" value="Haloacid_Dehalogenase"/>
    <property type="match status" value="1"/>
</dbReference>
<feature type="transmembrane region" description="Helical" evidence="18">
    <location>
        <begin position="65"/>
        <end position="84"/>
    </location>
</feature>
<dbReference type="GO" id="GO:0005524">
    <property type="term" value="F:ATP binding"/>
    <property type="evidence" value="ECO:0007669"/>
    <property type="project" value="UniProtKB-KW"/>
</dbReference>
<evidence type="ECO:0000256" key="3">
    <source>
        <dbReference type="ARBA" id="ARBA00012790"/>
    </source>
</evidence>
<dbReference type="SFLD" id="SFLDF00027">
    <property type="entry name" value="p-type_atpase"/>
    <property type="match status" value="1"/>
</dbReference>
<comment type="catalytic activity">
    <reaction evidence="17">
        <text>Ca(2+)(in) + ATP + H2O = Ca(2+)(out) + ADP + phosphate + H(+)</text>
        <dbReference type="Rhea" id="RHEA:18105"/>
        <dbReference type="ChEBI" id="CHEBI:15377"/>
        <dbReference type="ChEBI" id="CHEBI:15378"/>
        <dbReference type="ChEBI" id="CHEBI:29108"/>
        <dbReference type="ChEBI" id="CHEBI:30616"/>
        <dbReference type="ChEBI" id="CHEBI:43474"/>
        <dbReference type="ChEBI" id="CHEBI:456216"/>
        <dbReference type="EC" id="7.2.2.10"/>
    </reaction>
</comment>
<evidence type="ECO:0000256" key="13">
    <source>
        <dbReference type="ARBA" id="ARBA00022967"/>
    </source>
</evidence>
<dbReference type="InterPro" id="IPR044492">
    <property type="entry name" value="P_typ_ATPase_HD_dom"/>
</dbReference>
<keyword evidence="4" id="KW-0813">Transport</keyword>
<dbReference type="FunFam" id="2.70.150.10:FF:000016">
    <property type="entry name" value="Calcium-transporting P-type ATPase putative"/>
    <property type="match status" value="1"/>
</dbReference>
<comment type="similarity">
    <text evidence="2">Belongs to the cation transport ATPase (P-type) (TC 3.A.3) family. Type IIA subfamily.</text>
</comment>
<dbReference type="GO" id="GO:0005388">
    <property type="term" value="F:P-type calcium transporter activity"/>
    <property type="evidence" value="ECO:0007669"/>
    <property type="project" value="UniProtKB-EC"/>
</dbReference>
<keyword evidence="9" id="KW-0479">Metal-binding</keyword>
<dbReference type="PRINTS" id="PR00119">
    <property type="entry name" value="CATATPASE"/>
</dbReference>
<evidence type="ECO:0000256" key="18">
    <source>
        <dbReference type="SAM" id="Phobius"/>
    </source>
</evidence>
<dbReference type="FunFam" id="3.40.50.1000:FF:000028">
    <property type="entry name" value="Calcium-transporting P-type ATPase, putative"/>
    <property type="match status" value="1"/>
</dbReference>
<keyword evidence="11" id="KW-0106">Calcium</keyword>
<evidence type="ECO:0000256" key="7">
    <source>
        <dbReference type="ARBA" id="ARBA00022568"/>
    </source>
</evidence>
<proteinExistence type="inferred from homology"/>
<evidence type="ECO:0000256" key="2">
    <source>
        <dbReference type="ARBA" id="ARBA00005675"/>
    </source>
</evidence>
<sequence length="890" mass="96753">MSEQKYQQFSNAFYAQSESEVLTELEATSSGLNSDQVNERVSKYGPNKLDDGKKKSLLQKFLEQFKDLMILVLLAAAIISAVVSHDVVDSVIILAVVIINAILGVFQESRAEAAIEALKKMSTPHANVLRNGDTITVKSTELVPGDIVLLEAGDVVPADLRLLESNSLKIEESALTGESVSVEKEIKIIDDKQAGIGDRVNMAFSNSNVTYGRGNGVVVNTGMSTEVGKIAGMLAKADETTTPLKQNLNHLGKFLTIAIVIIAVVMYVVGTFFNGMDPIKMMLTSISLAVAAIPEGLPAIVTIILALGTQVMAKRNAVIRKLPAVETLGSTEIIASDKTGTLTLNQMTVEKIYTFNQQQSAETKLSTDNMALKVMNFANDTKISQDGTMIGDPTETALITFGEKHNFDLDNKLQQQPRVAELPFDSDRKLMSTIHKDGERSLVAVKGAPDILLERITKIQTTDWIRDITAEDKSVILQNNQDMAKQALRVLEMAYKYIDEVPGELNSDEIENNLIFAGLVGMIDPERAEAADAVRVAKAAGVRPLMITGDHRDTAEAIAARLGIIEAGNDAAVLTGAELDQMSTEEFDEKVENYSVYARVSPEHKVRIVKAWQKLGKVVAMTGDGVNDAPALKQADIGIGMGITGTEVSKGASDIVLADDNFATIVVAVQEGRKVFSNIQKAIQYLLAANLGEVLTLFIATLLAWDTMLPIHLLWINLVTDTFPAIALGMEPAESNLMNHKPRGRNSNFFSGGILSSVVYQGIFEAAMVLMVYATAIMWPVHSGYNAIHADALTMSFATLGLIQLFHAFNVKSVHQSIFKVGLFKNKAFNWAILASLVMMMVVILVPGLNDAFRVAHLDIHQWVIVLGASFAVIPFVELVKLVQRKIKKD</sequence>
<reference evidence="20 21" key="1">
    <citation type="journal article" date="2015" name="Genome Announc.">
        <title>Expanding the biotechnology potential of lactobacilli through comparative genomics of 213 strains and associated genera.</title>
        <authorList>
            <person name="Sun Z."/>
            <person name="Harris H.M."/>
            <person name="McCann A."/>
            <person name="Guo C."/>
            <person name="Argimon S."/>
            <person name="Zhang W."/>
            <person name="Yang X."/>
            <person name="Jeffery I.B."/>
            <person name="Cooney J.C."/>
            <person name="Kagawa T.F."/>
            <person name="Liu W."/>
            <person name="Song Y."/>
            <person name="Salvetti E."/>
            <person name="Wrobel A."/>
            <person name="Rasinkangas P."/>
            <person name="Parkhill J."/>
            <person name="Rea M.C."/>
            <person name="O'Sullivan O."/>
            <person name="Ritari J."/>
            <person name="Douillard F.P."/>
            <person name="Paul Ross R."/>
            <person name="Yang R."/>
            <person name="Briner A.E."/>
            <person name="Felis G.E."/>
            <person name="de Vos W.M."/>
            <person name="Barrangou R."/>
            <person name="Klaenhammer T.R."/>
            <person name="Caufield P.W."/>
            <person name="Cui Y."/>
            <person name="Zhang H."/>
            <person name="O'Toole P.W."/>
        </authorList>
    </citation>
    <scope>NUCLEOTIDE SEQUENCE [LARGE SCALE GENOMIC DNA]</scope>
    <source>
        <strain evidence="20 21">DSM 19682</strain>
    </source>
</reference>
<evidence type="ECO:0000256" key="9">
    <source>
        <dbReference type="ARBA" id="ARBA00022723"/>
    </source>
</evidence>
<dbReference type="SFLD" id="SFLDG00002">
    <property type="entry name" value="C1.7:_P-type_atpase_like"/>
    <property type="match status" value="1"/>
</dbReference>
<evidence type="ECO:0000313" key="21">
    <source>
        <dbReference type="Proteomes" id="UP000051248"/>
    </source>
</evidence>
<dbReference type="InterPro" id="IPR023214">
    <property type="entry name" value="HAD_sf"/>
</dbReference>
<feature type="domain" description="Cation-transporting P-type ATPase N-terminal" evidence="19">
    <location>
        <begin position="12"/>
        <end position="85"/>
    </location>
</feature>
<dbReference type="PRINTS" id="PR00120">
    <property type="entry name" value="HATPASE"/>
</dbReference>
<protein>
    <recommendedName>
        <fullName evidence="3">P-type Ca(2+) transporter</fullName>
        <ecNumber evidence="3">7.2.2.10</ecNumber>
    </recommendedName>
</protein>
<keyword evidence="7" id="KW-0109">Calcium transport</keyword>
<dbReference type="Gene3D" id="1.20.1110.10">
    <property type="entry name" value="Calcium-transporting ATPase, transmembrane domain"/>
    <property type="match status" value="1"/>
</dbReference>
<dbReference type="SUPFAM" id="SSF81665">
    <property type="entry name" value="Calcium ATPase, transmembrane domain M"/>
    <property type="match status" value="1"/>
</dbReference>
<gene>
    <name evidence="20" type="ORF">FD03_GL001565</name>
</gene>
<evidence type="ECO:0000256" key="1">
    <source>
        <dbReference type="ARBA" id="ARBA00004651"/>
    </source>
</evidence>
<organism evidence="20 21">
    <name type="scientific">Companilactobacillus nodensis DSM 19682 = JCM 14932 = NBRC 107160</name>
    <dbReference type="NCBI Taxonomy" id="1423775"/>
    <lineage>
        <taxon>Bacteria</taxon>
        <taxon>Bacillati</taxon>
        <taxon>Bacillota</taxon>
        <taxon>Bacilli</taxon>
        <taxon>Lactobacillales</taxon>
        <taxon>Lactobacillaceae</taxon>
        <taxon>Companilactobacillus</taxon>
    </lineage>
</organism>
<keyword evidence="8 18" id="KW-0812">Transmembrane</keyword>
<keyword evidence="15" id="KW-0406">Ion transport</keyword>
<evidence type="ECO:0000256" key="11">
    <source>
        <dbReference type="ARBA" id="ARBA00022837"/>
    </source>
</evidence>
<dbReference type="InterPro" id="IPR004014">
    <property type="entry name" value="ATPase_P-typ_cation-transptr_N"/>
</dbReference>
<dbReference type="FunFam" id="3.40.1110.10:FF:000053">
    <property type="entry name" value="Cation-transporting ATPase, E1-E2 family"/>
    <property type="match status" value="1"/>
</dbReference>
<dbReference type="eggNOG" id="COG0474">
    <property type="taxonomic scope" value="Bacteria"/>
</dbReference>
<dbReference type="GO" id="GO:0005886">
    <property type="term" value="C:plasma membrane"/>
    <property type="evidence" value="ECO:0007669"/>
    <property type="project" value="UniProtKB-SubCell"/>
</dbReference>
<dbReference type="EMBL" id="AZDZ01000019">
    <property type="protein sequence ID" value="KRK79200.1"/>
    <property type="molecule type" value="Genomic_DNA"/>
</dbReference>
<dbReference type="EC" id="7.2.2.10" evidence="3"/>
<evidence type="ECO:0000256" key="4">
    <source>
        <dbReference type="ARBA" id="ARBA00022448"/>
    </source>
</evidence>
<feature type="transmembrane region" description="Helical" evidence="18">
    <location>
        <begin position="285"/>
        <end position="307"/>
    </location>
</feature>
<dbReference type="InterPro" id="IPR036412">
    <property type="entry name" value="HAD-like_sf"/>
</dbReference>
<name>A0A0R1K6W7_9LACO</name>
<feature type="transmembrane region" description="Helical" evidence="18">
    <location>
        <begin position="711"/>
        <end position="728"/>
    </location>
</feature>
<keyword evidence="10" id="KW-0547">Nucleotide-binding</keyword>
<evidence type="ECO:0000256" key="5">
    <source>
        <dbReference type="ARBA" id="ARBA00022475"/>
    </source>
</evidence>
<dbReference type="InterPro" id="IPR018303">
    <property type="entry name" value="ATPase_P-typ_P_site"/>
</dbReference>
<comment type="subcellular location">
    <subcellularLocation>
        <location evidence="1">Cell membrane</location>
        <topology evidence="1">Multi-pass membrane protein</topology>
    </subcellularLocation>
</comment>
<feature type="transmembrane region" description="Helical" evidence="18">
    <location>
        <begin position="90"/>
        <end position="106"/>
    </location>
</feature>
<dbReference type="Gene3D" id="3.40.1110.10">
    <property type="entry name" value="Calcium-transporting ATPase, cytoplasmic domain N"/>
    <property type="match status" value="1"/>
</dbReference>
<dbReference type="GO" id="GO:0016887">
    <property type="term" value="F:ATP hydrolysis activity"/>
    <property type="evidence" value="ECO:0007669"/>
    <property type="project" value="InterPro"/>
</dbReference>
<dbReference type="InterPro" id="IPR023299">
    <property type="entry name" value="ATPase_P-typ_cyto_dom_N"/>
</dbReference>
<dbReference type="Pfam" id="PF00689">
    <property type="entry name" value="Cation_ATPase_C"/>
    <property type="match status" value="1"/>
</dbReference>
<feature type="transmembrane region" description="Helical" evidence="18">
    <location>
        <begin position="787"/>
        <end position="807"/>
    </location>
</feature>
<dbReference type="PATRIC" id="fig|1423775.4.peg.1596"/>
<dbReference type="InterPro" id="IPR008250">
    <property type="entry name" value="ATPase_P-typ_transduc_dom_A_sf"/>
</dbReference>
<keyword evidence="21" id="KW-1185">Reference proteome</keyword>
<dbReference type="AlphaFoldDB" id="A0A0R1K6W7"/>
<dbReference type="OrthoDB" id="9760364at2"/>
<evidence type="ECO:0000313" key="20">
    <source>
        <dbReference type="EMBL" id="KRK79200.1"/>
    </source>
</evidence>
<feature type="transmembrane region" description="Helical" evidence="18">
    <location>
        <begin position="254"/>
        <end position="273"/>
    </location>
</feature>
<dbReference type="InterPro" id="IPR059000">
    <property type="entry name" value="ATPase_P-type_domA"/>
</dbReference>
<keyword evidence="6" id="KW-0597">Phosphoprotein</keyword>
<feature type="transmembrane region" description="Helical" evidence="18">
    <location>
        <begin position="828"/>
        <end position="848"/>
    </location>
</feature>
<keyword evidence="5" id="KW-1003">Cell membrane</keyword>
<evidence type="ECO:0000256" key="12">
    <source>
        <dbReference type="ARBA" id="ARBA00022840"/>
    </source>
</evidence>
<evidence type="ECO:0000256" key="8">
    <source>
        <dbReference type="ARBA" id="ARBA00022692"/>
    </source>
</evidence>
<evidence type="ECO:0000256" key="6">
    <source>
        <dbReference type="ARBA" id="ARBA00022553"/>
    </source>
</evidence>
<dbReference type="SUPFAM" id="SSF81653">
    <property type="entry name" value="Calcium ATPase, transduction domain A"/>
    <property type="match status" value="1"/>
</dbReference>
<keyword evidence="13" id="KW-1278">Translocase</keyword>
<dbReference type="Pfam" id="PF00122">
    <property type="entry name" value="E1-E2_ATPase"/>
    <property type="match status" value="1"/>
</dbReference>
<dbReference type="PANTHER" id="PTHR42861">
    <property type="entry name" value="CALCIUM-TRANSPORTING ATPASE"/>
    <property type="match status" value="1"/>
</dbReference>
<keyword evidence="12" id="KW-0067">ATP-binding</keyword>
<evidence type="ECO:0000256" key="10">
    <source>
        <dbReference type="ARBA" id="ARBA00022741"/>
    </source>
</evidence>
<dbReference type="CDD" id="cd02089">
    <property type="entry name" value="P-type_ATPase_Ca_prok"/>
    <property type="match status" value="1"/>
</dbReference>
<dbReference type="SUPFAM" id="SSF81660">
    <property type="entry name" value="Metal cation-transporting ATPase, ATP-binding domain N"/>
    <property type="match status" value="1"/>
</dbReference>
<dbReference type="GO" id="GO:0046872">
    <property type="term" value="F:metal ion binding"/>
    <property type="evidence" value="ECO:0007669"/>
    <property type="project" value="UniProtKB-KW"/>
</dbReference>
<evidence type="ECO:0000259" key="19">
    <source>
        <dbReference type="SMART" id="SM00831"/>
    </source>
</evidence>
<dbReference type="Proteomes" id="UP000051248">
    <property type="component" value="Unassembled WGS sequence"/>
</dbReference>
<dbReference type="InterPro" id="IPR001757">
    <property type="entry name" value="P_typ_ATPase"/>
</dbReference>
<dbReference type="RefSeq" id="WP_056979824.1">
    <property type="nucleotide sequence ID" value="NZ_AZDZ01000019.1"/>
</dbReference>
<dbReference type="Pfam" id="PF13246">
    <property type="entry name" value="Cation_ATPase"/>
    <property type="match status" value="1"/>
</dbReference>
<dbReference type="STRING" id="1423775.FD03_GL001565"/>
<dbReference type="Gene3D" id="2.70.150.10">
    <property type="entry name" value="Calcium-transporting ATPase, cytoplasmic transduction domain A"/>
    <property type="match status" value="1"/>
</dbReference>
<evidence type="ECO:0000256" key="15">
    <source>
        <dbReference type="ARBA" id="ARBA00023065"/>
    </source>
</evidence>
<keyword evidence="14 18" id="KW-1133">Transmembrane helix</keyword>